<evidence type="ECO:0000256" key="7">
    <source>
        <dbReference type="ARBA" id="ARBA00023136"/>
    </source>
</evidence>
<keyword evidence="6 8" id="KW-1133">Transmembrane helix</keyword>
<dbReference type="SUPFAM" id="SSF161098">
    <property type="entry name" value="MetI-like"/>
    <property type="match status" value="2"/>
</dbReference>
<gene>
    <name evidence="10" type="ORF">FB476_2997</name>
</gene>
<feature type="transmembrane region" description="Helical" evidence="8">
    <location>
        <begin position="116"/>
        <end position="136"/>
    </location>
</feature>
<feature type="transmembrane region" description="Helical" evidence="8">
    <location>
        <begin position="156"/>
        <end position="178"/>
    </location>
</feature>
<feature type="transmembrane region" description="Helical" evidence="8">
    <location>
        <begin position="21"/>
        <end position="47"/>
    </location>
</feature>
<sequence>MTLPAASHPTPAPTTRPRRTAYLTGPGLALGAAALVPLAFLAVFFVLPVGGMLARGFLPDGSLDLSGVPDVLGRARTLRVLWFTLWSAAAGTVLTLVLGLPVAFALYRLRFPGRGLLRAVVVMPFVLPTVVVGVMFRSLLSKGGPLGALGWDGTWVPILLAFVFFNLAVVVRTVGGLWEGLDRRAEESAAALGASPWQVWRTVTLPALAPAVVSAATLVFLFCSTAFGVVLTLGGLRYGTVETEIYLLTTQFLDLQGAAVLSVLQLVAVVVLLTLAARTRRSREQSLKRVGARAAARRPRRHDIPALVMTGVAVVFVLLPVGTLVVRSLRRGGAWTLANYRALADPDSTPVLRVSVTEAVANSLRAAVDATVLAMVLGVIVALVVSRRPRSRWWSGVVSTLDGAFMLPLGISAVTVGFGFLITLDRPPLDLRSSPILVPIAQAMVALPLVVRTLAPVLRSVDPRQREAASALGAGPWRAAWTAEAPVLARPLLAATGFAFAVALGEFGATAFLARPDRPTVPVVIYQLISRPGAEHLGMALAASVILALVTVTVMGVVERLRVGSVGTF</sequence>
<evidence type="ECO:0000256" key="5">
    <source>
        <dbReference type="ARBA" id="ARBA00022692"/>
    </source>
</evidence>
<keyword evidence="11" id="KW-1185">Reference proteome</keyword>
<dbReference type="Pfam" id="PF00528">
    <property type="entry name" value="BPD_transp_1"/>
    <property type="match status" value="2"/>
</dbReference>
<feature type="transmembrane region" description="Helical" evidence="8">
    <location>
        <begin position="306"/>
        <end position="326"/>
    </location>
</feature>
<dbReference type="GO" id="GO:0005886">
    <property type="term" value="C:plasma membrane"/>
    <property type="evidence" value="ECO:0007669"/>
    <property type="project" value="UniProtKB-SubCell"/>
</dbReference>
<keyword evidence="2 8" id="KW-0813">Transport</keyword>
<dbReference type="Gene3D" id="1.10.3720.10">
    <property type="entry name" value="MetI-like"/>
    <property type="match status" value="2"/>
</dbReference>
<dbReference type="PANTHER" id="PTHR43357">
    <property type="entry name" value="INNER MEMBRANE ABC TRANSPORTER PERMEASE PROTEIN YDCV"/>
    <property type="match status" value="1"/>
</dbReference>
<comment type="subcellular location">
    <subcellularLocation>
        <location evidence="1">Cell inner membrane</location>
        <topology evidence="1">Multi-pass membrane protein</topology>
    </subcellularLocation>
    <subcellularLocation>
        <location evidence="8">Cell membrane</location>
        <topology evidence="8">Multi-pass membrane protein</topology>
    </subcellularLocation>
</comment>
<feature type="transmembrane region" description="Helical" evidence="8">
    <location>
        <begin position="537"/>
        <end position="558"/>
    </location>
</feature>
<keyword evidence="3" id="KW-1003">Cell membrane</keyword>
<keyword evidence="5 8" id="KW-0812">Transmembrane</keyword>
<feature type="transmembrane region" description="Helical" evidence="8">
    <location>
        <begin position="405"/>
        <end position="424"/>
    </location>
</feature>
<dbReference type="Proteomes" id="UP000315133">
    <property type="component" value="Unassembled WGS sequence"/>
</dbReference>
<evidence type="ECO:0000256" key="3">
    <source>
        <dbReference type="ARBA" id="ARBA00022475"/>
    </source>
</evidence>
<evidence type="ECO:0000256" key="1">
    <source>
        <dbReference type="ARBA" id="ARBA00004429"/>
    </source>
</evidence>
<organism evidence="10 11">
    <name type="scientific">Ornithinimicrobium humiphilum</name>
    <dbReference type="NCBI Taxonomy" id="125288"/>
    <lineage>
        <taxon>Bacteria</taxon>
        <taxon>Bacillati</taxon>
        <taxon>Actinomycetota</taxon>
        <taxon>Actinomycetes</taxon>
        <taxon>Micrococcales</taxon>
        <taxon>Ornithinimicrobiaceae</taxon>
        <taxon>Ornithinimicrobium</taxon>
    </lineage>
</organism>
<dbReference type="GO" id="GO:0055085">
    <property type="term" value="P:transmembrane transport"/>
    <property type="evidence" value="ECO:0007669"/>
    <property type="project" value="InterPro"/>
</dbReference>
<dbReference type="InterPro" id="IPR000515">
    <property type="entry name" value="MetI-like"/>
</dbReference>
<dbReference type="CDD" id="cd06261">
    <property type="entry name" value="TM_PBP2"/>
    <property type="match status" value="2"/>
</dbReference>
<evidence type="ECO:0000313" key="11">
    <source>
        <dbReference type="Proteomes" id="UP000315133"/>
    </source>
</evidence>
<evidence type="ECO:0000256" key="6">
    <source>
        <dbReference type="ARBA" id="ARBA00022989"/>
    </source>
</evidence>
<evidence type="ECO:0000256" key="8">
    <source>
        <dbReference type="RuleBase" id="RU363032"/>
    </source>
</evidence>
<feature type="transmembrane region" description="Helical" evidence="8">
    <location>
        <begin position="492"/>
        <end position="514"/>
    </location>
</feature>
<dbReference type="EMBL" id="VFPU01000002">
    <property type="protein sequence ID" value="TQM91259.1"/>
    <property type="molecule type" value="Genomic_DNA"/>
</dbReference>
<dbReference type="OrthoDB" id="9804629at2"/>
<dbReference type="RefSeq" id="WP_141820789.1">
    <property type="nucleotide sequence ID" value="NZ_BAAAIL010000001.1"/>
</dbReference>
<evidence type="ECO:0000313" key="10">
    <source>
        <dbReference type="EMBL" id="TQM91259.1"/>
    </source>
</evidence>
<name>A0A543K843_9MICO</name>
<comment type="similarity">
    <text evidence="8">Belongs to the binding-protein-dependent transport system permease family.</text>
</comment>
<feature type="transmembrane region" description="Helical" evidence="8">
    <location>
        <begin position="80"/>
        <end position="104"/>
    </location>
</feature>
<feature type="transmembrane region" description="Helical" evidence="8">
    <location>
        <begin position="436"/>
        <end position="455"/>
    </location>
</feature>
<dbReference type="PROSITE" id="PS50928">
    <property type="entry name" value="ABC_TM1"/>
    <property type="match status" value="2"/>
</dbReference>
<dbReference type="InterPro" id="IPR035906">
    <property type="entry name" value="MetI-like_sf"/>
</dbReference>
<evidence type="ECO:0000259" key="9">
    <source>
        <dbReference type="PROSITE" id="PS50928"/>
    </source>
</evidence>
<evidence type="ECO:0000256" key="4">
    <source>
        <dbReference type="ARBA" id="ARBA00022519"/>
    </source>
</evidence>
<feature type="transmembrane region" description="Helical" evidence="8">
    <location>
        <begin position="255"/>
        <end position="277"/>
    </location>
</feature>
<dbReference type="PANTHER" id="PTHR43357:SF4">
    <property type="entry name" value="INNER MEMBRANE ABC TRANSPORTER PERMEASE PROTEIN YDCV"/>
    <property type="match status" value="1"/>
</dbReference>
<comment type="caution">
    <text evidence="10">The sequence shown here is derived from an EMBL/GenBank/DDBJ whole genome shotgun (WGS) entry which is preliminary data.</text>
</comment>
<feature type="domain" description="ABC transmembrane type-1" evidence="9">
    <location>
        <begin position="81"/>
        <end position="276"/>
    </location>
</feature>
<keyword evidence="7 8" id="KW-0472">Membrane</keyword>
<feature type="transmembrane region" description="Helical" evidence="8">
    <location>
        <begin position="207"/>
        <end position="235"/>
    </location>
</feature>
<accession>A0A543K843</accession>
<keyword evidence="4" id="KW-0997">Cell inner membrane</keyword>
<feature type="transmembrane region" description="Helical" evidence="8">
    <location>
        <begin position="366"/>
        <end position="385"/>
    </location>
</feature>
<evidence type="ECO:0000256" key="2">
    <source>
        <dbReference type="ARBA" id="ARBA00022448"/>
    </source>
</evidence>
<feature type="domain" description="ABC transmembrane type-1" evidence="9">
    <location>
        <begin position="360"/>
        <end position="558"/>
    </location>
</feature>
<dbReference type="AlphaFoldDB" id="A0A543K843"/>
<protein>
    <submittedName>
        <fullName evidence="10">Thiamine transport system permease protein</fullName>
    </submittedName>
</protein>
<reference evidence="10 11" key="1">
    <citation type="submission" date="2019-06" db="EMBL/GenBank/DDBJ databases">
        <title>Sequencing the genomes of 1000 actinobacteria strains.</title>
        <authorList>
            <person name="Klenk H.-P."/>
        </authorList>
    </citation>
    <scope>NUCLEOTIDE SEQUENCE [LARGE SCALE GENOMIC DNA]</scope>
    <source>
        <strain evidence="10 11">DSM 12362</strain>
    </source>
</reference>
<proteinExistence type="inferred from homology"/>